<dbReference type="InterPro" id="IPR019749">
    <property type="entry name" value="Band_41_domain"/>
</dbReference>
<feature type="region of interest" description="Disordered" evidence="1">
    <location>
        <begin position="128"/>
        <end position="162"/>
    </location>
</feature>
<dbReference type="PANTHER" id="PTHR23280:SF13">
    <property type="entry name" value="E3 UBIQUITIN-PROTEIN LIGASE MYLIP"/>
    <property type="match status" value="1"/>
</dbReference>
<evidence type="ECO:0000256" key="1">
    <source>
        <dbReference type="SAM" id="MobiDB-lite"/>
    </source>
</evidence>
<dbReference type="EMBL" id="CAJPIZ010021871">
    <property type="protein sequence ID" value="CAG2117768.1"/>
    <property type="molecule type" value="Genomic_DNA"/>
</dbReference>
<dbReference type="PANTHER" id="PTHR23280">
    <property type="entry name" value="4.1 G PROTEIN"/>
    <property type="match status" value="1"/>
</dbReference>
<dbReference type="SUPFAM" id="SSF54236">
    <property type="entry name" value="Ubiquitin-like"/>
    <property type="match status" value="1"/>
</dbReference>
<gene>
    <name evidence="3" type="ORF">OSB1V03_LOCUS17721</name>
</gene>
<dbReference type="InterPro" id="IPR014352">
    <property type="entry name" value="FERM/acyl-CoA-bd_prot_sf"/>
</dbReference>
<dbReference type="Gene3D" id="1.20.80.10">
    <property type="match status" value="1"/>
</dbReference>
<feature type="domain" description="FERM" evidence="2">
    <location>
        <begin position="1"/>
        <end position="256"/>
    </location>
</feature>
<dbReference type="Gene3D" id="3.10.20.90">
    <property type="entry name" value="Phosphatidylinositol 3-kinase Catalytic Subunit, Chain A, domain 1"/>
    <property type="match status" value="1"/>
</dbReference>
<dbReference type="GO" id="GO:0009887">
    <property type="term" value="P:animal organ morphogenesis"/>
    <property type="evidence" value="ECO:0007669"/>
    <property type="project" value="UniProtKB-ARBA"/>
</dbReference>
<dbReference type="SUPFAM" id="SSF47031">
    <property type="entry name" value="Second domain of FERM"/>
    <property type="match status" value="1"/>
</dbReference>
<dbReference type="Pfam" id="PF09379">
    <property type="entry name" value="FERM_N"/>
    <property type="match status" value="1"/>
</dbReference>
<evidence type="ECO:0000313" key="4">
    <source>
        <dbReference type="Proteomes" id="UP000759131"/>
    </source>
</evidence>
<dbReference type="EMBL" id="OC876446">
    <property type="protein sequence ID" value="CAD7639257.1"/>
    <property type="molecule type" value="Genomic_DNA"/>
</dbReference>
<dbReference type="InterPro" id="IPR035963">
    <property type="entry name" value="FERM_2"/>
</dbReference>
<dbReference type="OrthoDB" id="10037309at2759"/>
<keyword evidence="4" id="KW-1185">Reference proteome</keyword>
<dbReference type="SMART" id="SM00295">
    <property type="entry name" value="B41"/>
    <property type="match status" value="1"/>
</dbReference>
<dbReference type="PROSITE" id="PS50057">
    <property type="entry name" value="FERM_3"/>
    <property type="match status" value="1"/>
</dbReference>
<dbReference type="CDD" id="cd14473">
    <property type="entry name" value="FERM_B-lobe"/>
    <property type="match status" value="1"/>
</dbReference>
<dbReference type="Proteomes" id="UP000759131">
    <property type="component" value="Unassembled WGS sequence"/>
</dbReference>
<sequence length="256" mass="29213">MLGIIEVDYFGLQYMGQRGEMLWINMRNQIKQQTTGANTPPLRFQLKVKFFVPPHLLLQEVTRHQFYISIVQDLQEGRLRVNDKQLAIKLVALIAQSETGDLDSEVTSALLSYRKWIPLSILENEDLCSSPTPQRTGKRRKHHSGSSGPEMGSENEESFSDVESNSWTTSSLNHIFNSSEFSCLTNSIIHYHQKLESTKPTHAKYLFLQEVANLEDIGVEYFFVKLNNSTEDPYKIGVGPKGVTIICEETHEVKYT</sequence>
<dbReference type="InterPro" id="IPR018979">
    <property type="entry name" value="FERM_N"/>
</dbReference>
<dbReference type="AlphaFoldDB" id="A0A7R9LCV2"/>
<dbReference type="GO" id="GO:0071944">
    <property type="term" value="C:cell periphery"/>
    <property type="evidence" value="ECO:0007669"/>
    <property type="project" value="UniProtKB-ARBA"/>
</dbReference>
<dbReference type="InterPro" id="IPR000299">
    <property type="entry name" value="FERM_domain"/>
</dbReference>
<dbReference type="GO" id="GO:0006511">
    <property type="term" value="P:ubiquitin-dependent protein catabolic process"/>
    <property type="evidence" value="ECO:0007669"/>
    <property type="project" value="TreeGrafter"/>
</dbReference>
<protein>
    <recommendedName>
        <fullName evidence="2">FERM domain-containing protein</fullName>
    </recommendedName>
</protein>
<evidence type="ECO:0000259" key="2">
    <source>
        <dbReference type="PROSITE" id="PS50057"/>
    </source>
</evidence>
<reference evidence="3" key="1">
    <citation type="submission" date="2020-11" db="EMBL/GenBank/DDBJ databases">
        <authorList>
            <person name="Tran Van P."/>
        </authorList>
    </citation>
    <scope>NUCLEOTIDE SEQUENCE</scope>
</reference>
<evidence type="ECO:0000313" key="3">
    <source>
        <dbReference type="EMBL" id="CAD7639257.1"/>
    </source>
</evidence>
<dbReference type="GO" id="GO:0004842">
    <property type="term" value="F:ubiquitin-protein transferase activity"/>
    <property type="evidence" value="ECO:0007669"/>
    <property type="project" value="TreeGrafter"/>
</dbReference>
<organism evidence="3">
    <name type="scientific">Medioppia subpectinata</name>
    <dbReference type="NCBI Taxonomy" id="1979941"/>
    <lineage>
        <taxon>Eukaryota</taxon>
        <taxon>Metazoa</taxon>
        <taxon>Ecdysozoa</taxon>
        <taxon>Arthropoda</taxon>
        <taxon>Chelicerata</taxon>
        <taxon>Arachnida</taxon>
        <taxon>Acari</taxon>
        <taxon>Acariformes</taxon>
        <taxon>Sarcoptiformes</taxon>
        <taxon>Oribatida</taxon>
        <taxon>Brachypylina</taxon>
        <taxon>Oppioidea</taxon>
        <taxon>Oppiidae</taxon>
        <taxon>Medioppia</taxon>
    </lineage>
</organism>
<dbReference type="InterPro" id="IPR029071">
    <property type="entry name" value="Ubiquitin-like_domsf"/>
</dbReference>
<dbReference type="GO" id="GO:0048731">
    <property type="term" value="P:system development"/>
    <property type="evidence" value="ECO:0007669"/>
    <property type="project" value="UniProtKB-ARBA"/>
</dbReference>
<dbReference type="Pfam" id="PF00373">
    <property type="entry name" value="FERM_M"/>
    <property type="match status" value="1"/>
</dbReference>
<dbReference type="InterPro" id="IPR019748">
    <property type="entry name" value="FERM_central"/>
</dbReference>
<name>A0A7R9LCV2_9ACAR</name>
<accession>A0A7R9LCV2</accession>
<proteinExistence type="predicted"/>